<keyword evidence="3" id="KW-0256">Endoplasmic reticulum</keyword>
<comment type="subcellular location">
    <subcellularLocation>
        <location evidence="1">Endoplasmic reticulum membrane</location>
        <topology evidence="1">Single-pass membrane protein</topology>
    </subcellularLocation>
</comment>
<keyword evidence="5 6" id="KW-0472">Membrane</keyword>
<evidence type="ECO:0000313" key="8">
    <source>
        <dbReference type="Proteomes" id="UP000094580"/>
    </source>
</evidence>
<protein>
    <submittedName>
        <fullName evidence="7">Polysaccharide biosynthesis protein</fullName>
    </submittedName>
</protein>
<dbReference type="PANTHER" id="PTHR12154:SF4">
    <property type="entry name" value="UDP-N-ACETYLGLUCOSAMINE TRANSFERASE SUBUNIT ALG14 HOMOLOG"/>
    <property type="match status" value="1"/>
</dbReference>
<keyword evidence="2 6" id="KW-0812">Transmembrane</keyword>
<accession>A0ABX2ZTW7</accession>
<evidence type="ECO:0000256" key="3">
    <source>
        <dbReference type="ARBA" id="ARBA00022824"/>
    </source>
</evidence>
<evidence type="ECO:0000256" key="4">
    <source>
        <dbReference type="ARBA" id="ARBA00022989"/>
    </source>
</evidence>
<dbReference type="SUPFAM" id="SSF53756">
    <property type="entry name" value="UDP-Glycosyltransferase/glycogen phosphorylase"/>
    <property type="match status" value="1"/>
</dbReference>
<sequence length="151" mass="17520">MRVCFAASSGGHLEQLMMLYPLMIENDSFIFTEKTTFNYYYKGIECHEVFQINRREKLFIIKLIMLIFITFFVLIKRKPDVIISTGALVTLPLCLVGKIFGKKIVFIESFSKVNSPTLTGRIVYKFADLFIVQWEDMKKVYPKAKYGGGIY</sequence>
<dbReference type="PANTHER" id="PTHR12154">
    <property type="entry name" value="GLYCOSYL TRANSFERASE-RELATED"/>
    <property type="match status" value="1"/>
</dbReference>
<evidence type="ECO:0000313" key="7">
    <source>
        <dbReference type="EMBL" id="ODG93165.1"/>
    </source>
</evidence>
<name>A0ABX2ZTW7_9BACI</name>
<feature type="transmembrane region" description="Helical" evidence="6">
    <location>
        <begin position="81"/>
        <end position="101"/>
    </location>
</feature>
<keyword evidence="4 6" id="KW-1133">Transmembrane helix</keyword>
<proteinExistence type="predicted"/>
<keyword evidence="8" id="KW-1185">Reference proteome</keyword>
<evidence type="ECO:0000256" key="5">
    <source>
        <dbReference type="ARBA" id="ARBA00023136"/>
    </source>
</evidence>
<comment type="caution">
    <text evidence="7">The sequence shown here is derived from an EMBL/GenBank/DDBJ whole genome shotgun (WGS) entry which is preliminary data.</text>
</comment>
<dbReference type="Gene3D" id="3.40.50.2000">
    <property type="entry name" value="Glycogen Phosphorylase B"/>
    <property type="match status" value="1"/>
</dbReference>
<reference evidence="7 8" key="1">
    <citation type="submission" date="2016-07" db="EMBL/GenBank/DDBJ databases">
        <authorList>
            <person name="Townsley L."/>
            <person name="Shank E.A."/>
        </authorList>
    </citation>
    <scope>NUCLEOTIDE SEQUENCE [LARGE SCALE GENOMIC DNA]</scope>
    <source>
        <strain evidence="7 8">CH01</strain>
    </source>
</reference>
<dbReference type="EMBL" id="MDKC01000003">
    <property type="protein sequence ID" value="ODG93165.1"/>
    <property type="molecule type" value="Genomic_DNA"/>
</dbReference>
<dbReference type="InterPro" id="IPR013969">
    <property type="entry name" value="Oligosacch_biosynth_Alg14"/>
</dbReference>
<organism evidence="7 8">
    <name type="scientific">Gottfriedia luciferensis</name>
    <dbReference type="NCBI Taxonomy" id="178774"/>
    <lineage>
        <taxon>Bacteria</taxon>
        <taxon>Bacillati</taxon>
        <taxon>Bacillota</taxon>
        <taxon>Bacilli</taxon>
        <taxon>Bacillales</taxon>
        <taxon>Bacillaceae</taxon>
        <taxon>Gottfriedia</taxon>
    </lineage>
</organism>
<dbReference type="Pfam" id="PF08660">
    <property type="entry name" value="Alg14"/>
    <property type="match status" value="1"/>
</dbReference>
<dbReference type="Proteomes" id="UP000094580">
    <property type="component" value="Unassembled WGS sequence"/>
</dbReference>
<evidence type="ECO:0000256" key="1">
    <source>
        <dbReference type="ARBA" id="ARBA00004389"/>
    </source>
</evidence>
<feature type="transmembrane region" description="Helical" evidence="6">
    <location>
        <begin position="58"/>
        <end position="75"/>
    </location>
</feature>
<evidence type="ECO:0000256" key="2">
    <source>
        <dbReference type="ARBA" id="ARBA00022692"/>
    </source>
</evidence>
<evidence type="ECO:0000256" key="6">
    <source>
        <dbReference type="SAM" id="Phobius"/>
    </source>
</evidence>
<dbReference type="NCBIfam" id="NF041549">
    <property type="entry name" value="PssD"/>
    <property type="match status" value="1"/>
</dbReference>
<dbReference type="RefSeq" id="WP_069032781.1">
    <property type="nucleotide sequence ID" value="NZ_MDKC01000003.1"/>
</dbReference>
<gene>
    <name evidence="7" type="ORF">BED47_16820</name>
</gene>